<dbReference type="InterPro" id="IPR036282">
    <property type="entry name" value="Glutathione-S-Trfase_C_sf"/>
</dbReference>
<dbReference type="GO" id="GO:0016740">
    <property type="term" value="F:transferase activity"/>
    <property type="evidence" value="ECO:0007669"/>
    <property type="project" value="UniProtKB-KW"/>
</dbReference>
<dbReference type="CDD" id="cd03057">
    <property type="entry name" value="GST_N_Beta"/>
    <property type="match status" value="1"/>
</dbReference>
<dbReference type="OrthoDB" id="7583243at2"/>
<dbReference type="SFLD" id="SFLDG00358">
    <property type="entry name" value="Main_(cytGST)"/>
    <property type="match status" value="1"/>
</dbReference>
<feature type="domain" description="GST N-terminal" evidence="1">
    <location>
        <begin position="1"/>
        <end position="80"/>
    </location>
</feature>
<dbReference type="EMBL" id="LT670817">
    <property type="protein sequence ID" value="SHG41720.1"/>
    <property type="molecule type" value="Genomic_DNA"/>
</dbReference>
<accession>A0A1M5JN68</accession>
<organism evidence="3 4">
    <name type="scientific">Bradyrhizobium erythrophlei</name>
    <dbReference type="NCBI Taxonomy" id="1437360"/>
    <lineage>
        <taxon>Bacteria</taxon>
        <taxon>Pseudomonadati</taxon>
        <taxon>Pseudomonadota</taxon>
        <taxon>Alphaproteobacteria</taxon>
        <taxon>Hyphomicrobiales</taxon>
        <taxon>Nitrobacteraceae</taxon>
        <taxon>Bradyrhizobium</taxon>
    </lineage>
</organism>
<evidence type="ECO:0000259" key="1">
    <source>
        <dbReference type="PROSITE" id="PS50404"/>
    </source>
</evidence>
<protein>
    <submittedName>
        <fullName evidence="3">Glutathione S-transferase</fullName>
    </submittedName>
</protein>
<dbReference type="Pfam" id="PF02798">
    <property type="entry name" value="GST_N"/>
    <property type="match status" value="1"/>
</dbReference>
<proteinExistence type="predicted"/>
<dbReference type="InterPro" id="IPR036249">
    <property type="entry name" value="Thioredoxin-like_sf"/>
</dbReference>
<dbReference type="Gene3D" id="1.20.1050.10">
    <property type="match status" value="1"/>
</dbReference>
<dbReference type="Proteomes" id="UP000189796">
    <property type="component" value="Chromosome I"/>
</dbReference>
<dbReference type="InterPro" id="IPR010987">
    <property type="entry name" value="Glutathione-S-Trfase_C-like"/>
</dbReference>
<dbReference type="SFLD" id="SFLDS00019">
    <property type="entry name" value="Glutathione_Transferase_(cytos"/>
    <property type="match status" value="1"/>
</dbReference>
<feature type="domain" description="GST C-terminal" evidence="2">
    <location>
        <begin position="86"/>
        <end position="208"/>
    </location>
</feature>
<evidence type="ECO:0000259" key="2">
    <source>
        <dbReference type="PROSITE" id="PS50405"/>
    </source>
</evidence>
<dbReference type="InterPro" id="IPR040079">
    <property type="entry name" value="Glutathione_S-Trfase"/>
</dbReference>
<gene>
    <name evidence="3" type="ORF">SAMN05443248_1483</name>
</gene>
<dbReference type="PANTHER" id="PTHR44051:SF8">
    <property type="entry name" value="GLUTATHIONE S-TRANSFERASE GSTA"/>
    <property type="match status" value="1"/>
</dbReference>
<reference evidence="3 4" key="1">
    <citation type="submission" date="2016-11" db="EMBL/GenBank/DDBJ databases">
        <authorList>
            <person name="Jaros S."/>
            <person name="Januszkiewicz K."/>
            <person name="Wedrychowicz H."/>
        </authorList>
    </citation>
    <scope>NUCLEOTIDE SEQUENCE [LARGE SCALE GENOMIC DNA]</scope>
    <source>
        <strain evidence="3 4">GAS138</strain>
    </source>
</reference>
<dbReference type="SUPFAM" id="SSF52833">
    <property type="entry name" value="Thioredoxin-like"/>
    <property type="match status" value="1"/>
</dbReference>
<evidence type="ECO:0000313" key="4">
    <source>
        <dbReference type="Proteomes" id="UP000189796"/>
    </source>
</evidence>
<evidence type="ECO:0000313" key="3">
    <source>
        <dbReference type="EMBL" id="SHG41720.1"/>
    </source>
</evidence>
<keyword evidence="3" id="KW-0808">Transferase</keyword>
<dbReference type="Gene3D" id="3.40.30.10">
    <property type="entry name" value="Glutaredoxin"/>
    <property type="match status" value="1"/>
</dbReference>
<dbReference type="PROSITE" id="PS50405">
    <property type="entry name" value="GST_CTER"/>
    <property type="match status" value="1"/>
</dbReference>
<sequence>MFKLYYAPGTCALASHIALQEAGAAYTTEKVDFKTNQQTSPEYLAINPKGRVPSLVTDRGILTETPAMLAYIAQSFPQAKLAPLDDAFAFAQVQAFNSYLCSTVHVAHAHKGRGHRWATDEASFADMKRKVPQSVGASFALIERNMLKGPWVMGEQYTICDPYLFTLAGWLEGDSVDLATLPKVMDHRKRMSERPAVREVLAKELMPA</sequence>
<dbReference type="CDD" id="cd03188">
    <property type="entry name" value="GST_C_Beta"/>
    <property type="match status" value="1"/>
</dbReference>
<dbReference type="RefSeq" id="WP_079600658.1">
    <property type="nucleotide sequence ID" value="NZ_LT670817.1"/>
</dbReference>
<dbReference type="PANTHER" id="PTHR44051">
    <property type="entry name" value="GLUTATHIONE S-TRANSFERASE-RELATED"/>
    <property type="match status" value="1"/>
</dbReference>
<dbReference type="PROSITE" id="PS50404">
    <property type="entry name" value="GST_NTER"/>
    <property type="match status" value="1"/>
</dbReference>
<dbReference type="InterPro" id="IPR004045">
    <property type="entry name" value="Glutathione_S-Trfase_N"/>
</dbReference>
<dbReference type="AlphaFoldDB" id="A0A1M5JN68"/>
<dbReference type="SFLD" id="SFLDG01150">
    <property type="entry name" value="Main.1:_Beta-like"/>
    <property type="match status" value="1"/>
</dbReference>
<dbReference type="SUPFAM" id="SSF47616">
    <property type="entry name" value="GST C-terminal domain-like"/>
    <property type="match status" value="1"/>
</dbReference>
<name>A0A1M5JN68_9BRAD</name>